<proteinExistence type="predicted"/>
<name>A0A1L7NNA1_PSEPU</name>
<sequence>MYLGTVHRKPDSLQVWNRGSRLAIKAKAPQADGHTGLLCKSGTANTTECSRRGEREIGGLSYGGSLENVQCEL</sequence>
<evidence type="ECO:0000313" key="2">
    <source>
        <dbReference type="Proteomes" id="UP000218731"/>
    </source>
</evidence>
<dbReference type="EMBL" id="AP015030">
    <property type="protein sequence ID" value="BAW26960.1"/>
    <property type="molecule type" value="Genomic_DNA"/>
</dbReference>
<evidence type="ECO:0000313" key="1">
    <source>
        <dbReference type="EMBL" id="BAW26960.1"/>
    </source>
</evidence>
<geneLocation type="plasmid" evidence="2">
    <name>pkf715a dna</name>
</geneLocation>
<protein>
    <submittedName>
        <fullName evidence="1">Uncharacterized protein</fullName>
    </submittedName>
</protein>
<organism evidence="1 2">
    <name type="scientific">Pseudomonas putida</name>
    <name type="common">Arthrobacter siderocapsulatus</name>
    <dbReference type="NCBI Taxonomy" id="303"/>
    <lineage>
        <taxon>Bacteria</taxon>
        <taxon>Pseudomonadati</taxon>
        <taxon>Pseudomonadota</taxon>
        <taxon>Gammaproteobacteria</taxon>
        <taxon>Pseudomonadales</taxon>
        <taxon>Pseudomonadaceae</taxon>
        <taxon>Pseudomonas</taxon>
    </lineage>
</organism>
<gene>
    <name evidence="1" type="ORF">KF715C_pA4550</name>
</gene>
<keyword evidence="1" id="KW-0614">Plasmid</keyword>
<reference evidence="1 2" key="1">
    <citation type="submission" date="2015-11" db="EMBL/GenBank/DDBJ databases">
        <title>Complete genome sequencing of a biphenyl-degrading bacterium, Pseudomonas putida KF715 (=NBRC110667).</title>
        <authorList>
            <person name="Suenaga H."/>
            <person name="Fujihara N."/>
            <person name="Watanabe T."/>
            <person name="Hirose J."/>
            <person name="Kimura N."/>
            <person name="Yamazoe A."/>
            <person name="Hosoyama A."/>
            <person name="Shimodaira J."/>
            <person name="Furukawa K."/>
        </authorList>
    </citation>
    <scope>NUCLEOTIDE SEQUENCE [LARGE SCALE GENOMIC DNA]</scope>
    <source>
        <strain evidence="1 2">KF715</strain>
        <plasmid evidence="2">Plasmid pkf715a dna</plasmid>
    </source>
</reference>
<dbReference type="Proteomes" id="UP000218731">
    <property type="component" value="Plasmid pKF715A"/>
</dbReference>
<accession>A0A1L7NNA1</accession>
<dbReference type="AlphaFoldDB" id="A0A1L7NNA1"/>